<proteinExistence type="predicted"/>
<dbReference type="InterPro" id="IPR017946">
    <property type="entry name" value="PLC-like_Pdiesterase_TIM-brl"/>
</dbReference>
<dbReference type="CDD" id="cd08589">
    <property type="entry name" value="PI-PLCc_SaPLC1_like"/>
    <property type="match status" value="1"/>
</dbReference>
<keyword evidence="2" id="KW-1185">Reference proteome</keyword>
<sequence length="394" mass="43193">MSATRPAFELRTSPARAWRGIDVLAIATHACAALLALAVVLPSLAAESAPLRMNQLQYIGSHNSYHAGIAPSEAVLWKRTDPELFAKIDYSHPPLTRQFDDGVRQIELDIYADAKGGRYAHPAIAEQVAKAGLPADPPFADAQVMRRPGFKVMHIQDLDQRSTCQPLVACLREVRAWSQAHPRHLPLFVLLETEETPLQLAFPTVQPEPFDTRALDALDAEIRSVFARHDYIAPDDVRGKFATLNAAIRAQGWPTLDSARGKIVFLLDQRHVGPAYLQGHPSLRDRVLFTNAAPGGDDAAFTELNDGPAEDIARLVRQGYLVRTRTDADLKEPLRNDGTRRDAMLASGAQLLSTDYPDGEAAAHGYVVGFPGHRRARCNPQFAGLRCSEADLAP</sequence>
<dbReference type="STRING" id="500610.SAMN02799615_01038"/>
<dbReference type="InterPro" id="IPR032075">
    <property type="entry name" value="PI-PLC-C1"/>
</dbReference>
<dbReference type="GO" id="GO:0008081">
    <property type="term" value="F:phosphoric diester hydrolase activity"/>
    <property type="evidence" value="ECO:0007669"/>
    <property type="project" value="InterPro"/>
</dbReference>
<dbReference type="AlphaFoldDB" id="A0A1I2AIG4"/>
<evidence type="ECO:0000313" key="1">
    <source>
        <dbReference type="EMBL" id="SFE43507.1"/>
    </source>
</evidence>
<dbReference type="Gene3D" id="3.20.20.190">
    <property type="entry name" value="Phosphatidylinositol (PI) phosphodiesterase"/>
    <property type="match status" value="1"/>
</dbReference>
<dbReference type="Proteomes" id="UP000199477">
    <property type="component" value="Unassembled WGS sequence"/>
</dbReference>
<reference evidence="2" key="1">
    <citation type="submission" date="2016-10" db="EMBL/GenBank/DDBJ databases">
        <authorList>
            <person name="Varghese N."/>
            <person name="Submissions S."/>
        </authorList>
    </citation>
    <scope>NUCLEOTIDE SEQUENCE [LARGE SCALE GENOMIC DNA]</scope>
    <source>
        <strain evidence="2">UNC178MFTsu3.1</strain>
    </source>
</reference>
<dbReference type="GO" id="GO:0006629">
    <property type="term" value="P:lipid metabolic process"/>
    <property type="evidence" value="ECO:0007669"/>
    <property type="project" value="InterPro"/>
</dbReference>
<dbReference type="Pfam" id="PF16670">
    <property type="entry name" value="PI-PLC-C1"/>
    <property type="match status" value="1"/>
</dbReference>
<evidence type="ECO:0000313" key="2">
    <source>
        <dbReference type="Proteomes" id="UP000199477"/>
    </source>
</evidence>
<dbReference type="SUPFAM" id="SSF51695">
    <property type="entry name" value="PLC-like phosphodiesterases"/>
    <property type="match status" value="1"/>
</dbReference>
<name>A0A1I2AIG4_9GAMM</name>
<accession>A0A1I2AIG4</accession>
<protein>
    <submittedName>
        <fullName evidence="1">Phosphoinositide phospholipase C, Ca2+-dependent</fullName>
    </submittedName>
</protein>
<organism evidence="1 2">
    <name type="scientific">Dyella marensis</name>
    <dbReference type="NCBI Taxonomy" id="500610"/>
    <lineage>
        <taxon>Bacteria</taxon>
        <taxon>Pseudomonadati</taxon>
        <taxon>Pseudomonadota</taxon>
        <taxon>Gammaproteobacteria</taxon>
        <taxon>Lysobacterales</taxon>
        <taxon>Rhodanobacteraceae</taxon>
        <taxon>Dyella</taxon>
    </lineage>
</organism>
<dbReference type="RefSeq" id="WP_081805262.1">
    <property type="nucleotide sequence ID" value="NZ_FONH01000002.1"/>
</dbReference>
<gene>
    <name evidence="1" type="ORF">SAMN02799615_01038</name>
</gene>
<dbReference type="EMBL" id="FONH01000002">
    <property type="protein sequence ID" value="SFE43507.1"/>
    <property type="molecule type" value="Genomic_DNA"/>
</dbReference>